<dbReference type="InterPro" id="IPR002125">
    <property type="entry name" value="CMP_dCMP_dom"/>
</dbReference>
<dbReference type="InterPro" id="IPR016193">
    <property type="entry name" value="Cytidine_deaminase-like"/>
</dbReference>
<dbReference type="EMBL" id="LFJN01000012">
    <property type="protein sequence ID" value="KPI40584.1"/>
    <property type="molecule type" value="Genomic_DNA"/>
</dbReference>
<keyword evidence="4" id="KW-1185">Reference proteome</keyword>
<feature type="region of interest" description="Disordered" evidence="1">
    <location>
        <begin position="1"/>
        <end position="109"/>
    </location>
</feature>
<evidence type="ECO:0000259" key="2">
    <source>
        <dbReference type="PROSITE" id="PS51747"/>
    </source>
</evidence>
<sequence length="324" mass="34221">MGSSHYQSYLKAIGGQDKGRSVSTPVSSTSPIHRKSVNRSVSPAISSPAQNHNGPTTPSSTQPRSNISITPVSTAPSSVANYGAAPATPLASHPPDRADPVPAKPSSLEPLTPSQITAAFTSLLTLLHSAIQEHNKGPFAAILLGPDSTTQLLSHLSISATRRAETELARLAADQYSPAYLRKCTLVTAWEPCPMSAGTIYLSGIGRVVYAASEGRLRELALLPSEATLSVPCRTIFNAGSREIEVIGPLPEWEDKVVQAAMQHQNGDESVGKAASIRSNGTGSGAGEKERMSVVTTWTHEDSVLSSIGEDGEYKADLDIDWMK</sequence>
<protein>
    <recommendedName>
        <fullName evidence="2">CMP/dCMP-type deaminase domain-containing protein</fullName>
    </recommendedName>
</protein>
<feature type="compositionally biased region" description="Low complexity" evidence="1">
    <location>
        <begin position="21"/>
        <end position="31"/>
    </location>
</feature>
<proteinExistence type="predicted"/>
<dbReference type="GeneID" id="28740057"/>
<dbReference type="GO" id="GO:0006139">
    <property type="term" value="P:nucleobase-containing compound metabolic process"/>
    <property type="evidence" value="ECO:0007669"/>
    <property type="project" value="UniProtKB-ARBA"/>
</dbReference>
<feature type="region of interest" description="Disordered" evidence="1">
    <location>
        <begin position="268"/>
        <end position="291"/>
    </location>
</feature>
<dbReference type="AlphaFoldDB" id="A0A0N1H511"/>
<dbReference type="RefSeq" id="XP_018000547.1">
    <property type="nucleotide sequence ID" value="XM_018148177.1"/>
</dbReference>
<reference evidence="3 4" key="1">
    <citation type="submission" date="2015-06" db="EMBL/GenBank/DDBJ databases">
        <title>Draft genome of the ant-associated black yeast Phialophora attae CBS 131958.</title>
        <authorList>
            <person name="Moreno L.F."/>
            <person name="Stielow B.J."/>
            <person name="de Hoog S."/>
            <person name="Vicente V.A."/>
            <person name="Weiss V.A."/>
            <person name="de Vries M."/>
            <person name="Cruz L.M."/>
            <person name="Souza E.M."/>
        </authorList>
    </citation>
    <scope>NUCLEOTIDE SEQUENCE [LARGE SCALE GENOMIC DNA]</scope>
    <source>
        <strain evidence="3 4">CBS 131958</strain>
    </source>
</reference>
<dbReference type="OrthoDB" id="408702at2759"/>
<comment type="caution">
    <text evidence="3">The sequence shown here is derived from an EMBL/GenBank/DDBJ whole genome shotgun (WGS) entry which is preliminary data.</text>
</comment>
<evidence type="ECO:0000256" key="1">
    <source>
        <dbReference type="SAM" id="MobiDB-lite"/>
    </source>
</evidence>
<gene>
    <name evidence="3" type="ORF">AB675_7784</name>
</gene>
<dbReference type="STRING" id="1664694.A0A0N1H511"/>
<organism evidence="3 4">
    <name type="scientific">Cyphellophora attinorum</name>
    <dbReference type="NCBI Taxonomy" id="1664694"/>
    <lineage>
        <taxon>Eukaryota</taxon>
        <taxon>Fungi</taxon>
        <taxon>Dikarya</taxon>
        <taxon>Ascomycota</taxon>
        <taxon>Pezizomycotina</taxon>
        <taxon>Eurotiomycetes</taxon>
        <taxon>Chaetothyriomycetidae</taxon>
        <taxon>Chaetothyriales</taxon>
        <taxon>Cyphellophoraceae</taxon>
        <taxon>Cyphellophora</taxon>
    </lineage>
</organism>
<evidence type="ECO:0000313" key="3">
    <source>
        <dbReference type="EMBL" id="KPI40584.1"/>
    </source>
</evidence>
<dbReference type="CDD" id="cd01285">
    <property type="entry name" value="nucleoside_deaminase"/>
    <property type="match status" value="1"/>
</dbReference>
<feature type="compositionally biased region" description="Polar residues" evidence="1">
    <location>
        <begin position="38"/>
        <end position="80"/>
    </location>
</feature>
<feature type="domain" description="CMP/dCMP-type deaminase" evidence="2">
    <location>
        <begin position="121"/>
        <end position="225"/>
    </location>
</feature>
<dbReference type="Proteomes" id="UP000038010">
    <property type="component" value="Unassembled WGS sequence"/>
</dbReference>
<evidence type="ECO:0000313" key="4">
    <source>
        <dbReference type="Proteomes" id="UP000038010"/>
    </source>
</evidence>
<dbReference type="GO" id="GO:0003824">
    <property type="term" value="F:catalytic activity"/>
    <property type="evidence" value="ECO:0007669"/>
    <property type="project" value="InterPro"/>
</dbReference>
<dbReference type="VEuPathDB" id="FungiDB:AB675_7784"/>
<name>A0A0N1H511_9EURO</name>
<dbReference type="PROSITE" id="PS51747">
    <property type="entry name" value="CYT_DCMP_DEAMINASES_2"/>
    <property type="match status" value="1"/>
</dbReference>
<accession>A0A0N1H511</accession>
<dbReference type="Gene3D" id="3.40.140.10">
    <property type="entry name" value="Cytidine Deaminase, domain 2"/>
    <property type="match status" value="1"/>
</dbReference>
<dbReference type="SUPFAM" id="SSF53927">
    <property type="entry name" value="Cytidine deaminase-like"/>
    <property type="match status" value="1"/>
</dbReference>